<reference evidence="7 8" key="1">
    <citation type="journal article" date="2016" name="Mol. Biol. Evol.">
        <title>Genome-Wide Survey of Gut Fungi (Harpellales) Reveals the First Horizontally Transferred Ubiquitin Gene from a Mosquito Host.</title>
        <authorList>
            <person name="Wang Y."/>
            <person name="White M.M."/>
            <person name="Kvist S."/>
            <person name="Moncalvo J.M."/>
        </authorList>
    </citation>
    <scope>NUCLEOTIDE SEQUENCE [LARGE SCALE GENOMIC DNA]</scope>
    <source>
        <strain evidence="7 8">ALG-7-W6</strain>
    </source>
</reference>
<feature type="domain" description="Choline/carnitine acyltransferase" evidence="6">
    <location>
        <begin position="16"/>
        <end position="645"/>
    </location>
</feature>
<evidence type="ECO:0000256" key="3">
    <source>
        <dbReference type="ARBA" id="ARBA00023315"/>
    </source>
</evidence>
<keyword evidence="2 5" id="KW-0808">Transferase</keyword>
<dbReference type="EMBL" id="LSSL01006769">
    <property type="protein sequence ID" value="OLY78303.1"/>
    <property type="molecule type" value="Genomic_DNA"/>
</dbReference>
<proteinExistence type="inferred from homology"/>
<evidence type="ECO:0000256" key="4">
    <source>
        <dbReference type="PIRSR" id="PIRSR600542-1"/>
    </source>
</evidence>
<evidence type="ECO:0000313" key="8">
    <source>
        <dbReference type="Proteomes" id="UP000187455"/>
    </source>
</evidence>
<dbReference type="PANTHER" id="PTHR22589">
    <property type="entry name" value="CARNITINE O-ACYLTRANSFERASE"/>
    <property type="match status" value="1"/>
</dbReference>
<dbReference type="SUPFAM" id="SSF52777">
    <property type="entry name" value="CoA-dependent acyltransferases"/>
    <property type="match status" value="2"/>
</dbReference>
<evidence type="ECO:0000256" key="2">
    <source>
        <dbReference type="ARBA" id="ARBA00022679"/>
    </source>
</evidence>
<dbReference type="OrthoDB" id="240216at2759"/>
<dbReference type="Proteomes" id="UP000187455">
    <property type="component" value="Unassembled WGS sequence"/>
</dbReference>
<protein>
    <submittedName>
        <fullName evidence="7">Carnitine O-acetyltransferase</fullName>
    </submittedName>
</protein>
<comment type="similarity">
    <text evidence="1 5">Belongs to the carnitine/choline acetyltransferase family.</text>
</comment>
<dbReference type="Gene3D" id="3.30.559.10">
    <property type="entry name" value="Chloramphenicol acetyltransferase-like domain"/>
    <property type="match status" value="1"/>
</dbReference>
<dbReference type="Pfam" id="PF00755">
    <property type="entry name" value="Carn_acyltransf"/>
    <property type="match status" value="1"/>
</dbReference>
<evidence type="ECO:0000256" key="1">
    <source>
        <dbReference type="ARBA" id="ARBA00005232"/>
    </source>
</evidence>
<dbReference type="InterPro" id="IPR000542">
    <property type="entry name" value="Carn_acyl_trans"/>
</dbReference>
<dbReference type="GO" id="GO:0016746">
    <property type="term" value="F:acyltransferase activity"/>
    <property type="evidence" value="ECO:0007669"/>
    <property type="project" value="UniProtKB-KW"/>
</dbReference>
<gene>
    <name evidence="7" type="ORF">AYI68_g7652</name>
</gene>
<dbReference type="InterPro" id="IPR042231">
    <property type="entry name" value="Cho/carn_acyl_trans_2"/>
</dbReference>
<evidence type="ECO:0000313" key="7">
    <source>
        <dbReference type="EMBL" id="OLY78303.1"/>
    </source>
</evidence>
<evidence type="ECO:0000259" key="6">
    <source>
        <dbReference type="Pfam" id="PF00755"/>
    </source>
</evidence>
<keyword evidence="3 5" id="KW-0012">Acyltransferase</keyword>
<keyword evidence="8" id="KW-1185">Reference proteome</keyword>
<dbReference type="PROSITE" id="PS00440">
    <property type="entry name" value="ACYLTRANSF_C_2"/>
    <property type="match status" value="1"/>
</dbReference>
<dbReference type="Gene3D" id="3.30.559.70">
    <property type="entry name" value="Choline/Carnitine o-acyltransferase, domain 2"/>
    <property type="match status" value="1"/>
</dbReference>
<dbReference type="InterPro" id="IPR023213">
    <property type="entry name" value="CAT-like_dom_sf"/>
</dbReference>
<dbReference type="InterPro" id="IPR039551">
    <property type="entry name" value="Cho/carn_acyl_trans"/>
</dbReference>
<feature type="active site" description="Proton acceptor" evidence="4">
    <location>
        <position position="355"/>
    </location>
</feature>
<evidence type="ECO:0000256" key="5">
    <source>
        <dbReference type="RuleBase" id="RU003801"/>
    </source>
</evidence>
<sequence>MSIHTTFEYQSSLPRLPIPPISHTLSKYLESLEPISSPQELSRTRDVVKQLQSPLFHLKSVADILQDRLIDYDSTQQFSWLEKLWEDAAYLSWREPLFINSNYWITFIKDKNAYGQAEDIPSFQKLSNSVSRLQKQYLVCLNAGYSQYQVRLAAAIANKAFDYYHLVLNEQIPVQKVGQKPICMNQYKSLFGVTRLPRPECDIIYRYKGPISFFILMLKDQLFTIPLYTKKNNRILNGDLEDIISQAINQVSNISPSDLQPPIGLLTAGHRDRWSIGYSLLASHTNHISKSTLEAIQQSAFIISLEDFYSPKCAGESAWQRLVKSSSVNAHNRWFDKHINYVIDRNGNIGAVGEHSPADAVVPAIMHDYVISHVLVNPHPSKKITQDSVSQSAFRSKNPNLLPQYKDDSIPNAPIHLKFGSVDPLIHTLICETQQEVDQLERNSVSESLIINQYGSMFMKTAHVSPDSYVQLMLQLVYYKLHNEVAPTYESGSTRAFLHGRTDTIRSLTADSKNFVQTMVDPNSSDKQKYDSFVKAAQTQSKNSRLVAAGNGIDRHLLGLRFAYYKLKPLRGEPEFDQSIVDNFFNDPLMACSTNFTLSTSGLFPNETLIHTGFGVTVPKLGYGMNYTIMPNRVKFGIETKRSSKSFGDADIYKFMDGLENSFVEMKNIVLNVLKDQSVGKSKL</sequence>
<organism evidence="7 8">
    <name type="scientific">Smittium mucronatum</name>
    <dbReference type="NCBI Taxonomy" id="133383"/>
    <lineage>
        <taxon>Eukaryota</taxon>
        <taxon>Fungi</taxon>
        <taxon>Fungi incertae sedis</taxon>
        <taxon>Zoopagomycota</taxon>
        <taxon>Kickxellomycotina</taxon>
        <taxon>Harpellomycetes</taxon>
        <taxon>Harpellales</taxon>
        <taxon>Legeriomycetaceae</taxon>
        <taxon>Smittium</taxon>
    </lineage>
</organism>
<comment type="caution">
    <text evidence="7">The sequence shown here is derived from an EMBL/GenBank/DDBJ whole genome shotgun (WGS) entry which is preliminary data.</text>
</comment>
<dbReference type="PANTHER" id="PTHR22589:SF107">
    <property type="entry name" value="CHOLINE_CARNITINE ACYLTRANSFERASE DOMAIN-CONTAINING PROTEIN"/>
    <property type="match status" value="1"/>
</dbReference>
<dbReference type="STRING" id="133383.A0A1R0GN30"/>
<accession>A0A1R0GN30</accession>
<name>A0A1R0GN30_9FUNG</name>
<dbReference type="AlphaFoldDB" id="A0A1R0GN30"/>